<dbReference type="GO" id="GO:0002161">
    <property type="term" value="F:aminoacyl-tRNA deacylase activity"/>
    <property type="evidence" value="ECO:0007669"/>
    <property type="project" value="InterPro"/>
</dbReference>
<dbReference type="Gene3D" id="3.40.50.620">
    <property type="entry name" value="HUPs"/>
    <property type="match status" value="1"/>
</dbReference>
<evidence type="ECO:0000259" key="9">
    <source>
        <dbReference type="Pfam" id="PF00133"/>
    </source>
</evidence>
<dbReference type="InterPro" id="IPR002300">
    <property type="entry name" value="aa-tRNA-synth_Ia"/>
</dbReference>
<evidence type="ECO:0000256" key="4">
    <source>
        <dbReference type="ARBA" id="ARBA00022840"/>
    </source>
</evidence>
<keyword evidence="6" id="KW-0030">Aminoacyl-tRNA synthetase</keyword>
<dbReference type="SUPFAM" id="SSF47323">
    <property type="entry name" value="Anticodon-binding domain of a subclass of class I aminoacyl-tRNA synthetases"/>
    <property type="match status" value="1"/>
</dbReference>
<dbReference type="InterPro" id="IPR009008">
    <property type="entry name" value="Val/Leu/Ile-tRNA-synth_edit"/>
</dbReference>
<dbReference type="Pfam" id="PF00133">
    <property type="entry name" value="tRNA-synt_1"/>
    <property type="match status" value="1"/>
</dbReference>
<dbReference type="EMBL" id="JAGQHR010000052">
    <property type="protein sequence ID" value="MCA9726652.1"/>
    <property type="molecule type" value="Genomic_DNA"/>
</dbReference>
<evidence type="ECO:0000256" key="8">
    <source>
        <dbReference type="ARBA" id="ARBA00048359"/>
    </source>
</evidence>
<evidence type="ECO:0000256" key="2">
    <source>
        <dbReference type="ARBA" id="ARBA00022598"/>
    </source>
</evidence>
<reference evidence="11" key="2">
    <citation type="journal article" date="2021" name="Microbiome">
        <title>Successional dynamics and alternative stable states in a saline activated sludge microbial community over 9 years.</title>
        <authorList>
            <person name="Wang Y."/>
            <person name="Ye J."/>
            <person name="Ju F."/>
            <person name="Liu L."/>
            <person name="Boyd J.A."/>
            <person name="Deng Y."/>
            <person name="Parks D.H."/>
            <person name="Jiang X."/>
            <person name="Yin X."/>
            <person name="Woodcroft B.J."/>
            <person name="Tyson G.W."/>
            <person name="Hugenholtz P."/>
            <person name="Polz M.F."/>
            <person name="Zhang T."/>
        </authorList>
    </citation>
    <scope>NUCLEOTIDE SEQUENCE</scope>
    <source>
        <strain evidence="11">HKST-UBA01</strain>
    </source>
</reference>
<dbReference type="EC" id="6.1.1.5" evidence="1"/>
<keyword evidence="5" id="KW-0648">Protein biosynthesis</keyword>
<keyword evidence="3" id="KW-0547">Nucleotide-binding</keyword>
<dbReference type="Pfam" id="PF19302">
    <property type="entry name" value="DUF5915"/>
    <property type="match status" value="1"/>
</dbReference>
<evidence type="ECO:0000256" key="1">
    <source>
        <dbReference type="ARBA" id="ARBA00013165"/>
    </source>
</evidence>
<evidence type="ECO:0000313" key="12">
    <source>
        <dbReference type="Proteomes" id="UP000697710"/>
    </source>
</evidence>
<reference evidence="11" key="1">
    <citation type="submission" date="2020-04" db="EMBL/GenBank/DDBJ databases">
        <authorList>
            <person name="Zhang T."/>
        </authorList>
    </citation>
    <scope>NUCLEOTIDE SEQUENCE</scope>
    <source>
        <strain evidence="11">HKST-UBA01</strain>
    </source>
</reference>
<dbReference type="CDD" id="cd00818">
    <property type="entry name" value="IleRS_core"/>
    <property type="match status" value="1"/>
</dbReference>
<feature type="domain" description="Aminoacyl-tRNA synthetase class Ia" evidence="9">
    <location>
        <begin position="87"/>
        <end position="318"/>
    </location>
</feature>
<dbReference type="GO" id="GO:0004822">
    <property type="term" value="F:isoleucine-tRNA ligase activity"/>
    <property type="evidence" value="ECO:0007669"/>
    <property type="project" value="UniProtKB-EC"/>
</dbReference>
<name>A0A956LXZ9_UNCEI</name>
<dbReference type="GO" id="GO:0005524">
    <property type="term" value="F:ATP binding"/>
    <property type="evidence" value="ECO:0007669"/>
    <property type="project" value="UniProtKB-KW"/>
</dbReference>
<dbReference type="InterPro" id="IPR002301">
    <property type="entry name" value="Ile-tRNA-ligase"/>
</dbReference>
<accession>A0A956LXZ9</accession>
<dbReference type="SUPFAM" id="SSF52374">
    <property type="entry name" value="Nucleotidylyl transferase"/>
    <property type="match status" value="1"/>
</dbReference>
<keyword evidence="4" id="KW-0067">ATP-binding</keyword>
<dbReference type="InterPro" id="IPR014729">
    <property type="entry name" value="Rossmann-like_a/b/a_fold"/>
</dbReference>
<dbReference type="GO" id="GO:0006428">
    <property type="term" value="P:isoleucyl-tRNA aminoacylation"/>
    <property type="evidence" value="ECO:0007669"/>
    <property type="project" value="InterPro"/>
</dbReference>
<comment type="function">
    <text evidence="7">Catalyzes the attachment of isoleucine to tRNA(Ile). As IleRS can inadvertently accommodate and process structurally similar amino acids such as valine, to avoid such errors it has two additional distinct tRNA(Ile)-dependent editing activities. One activity is designated as 'pretransfer' editing and involves the hydrolysis of activated Val-AMP. The other activity is designated 'posttransfer' editing and involves deacylation of mischarged Val-tRNA(Ile).</text>
</comment>
<evidence type="ECO:0000313" key="11">
    <source>
        <dbReference type="EMBL" id="MCA9726652.1"/>
    </source>
</evidence>
<dbReference type="Proteomes" id="UP000697710">
    <property type="component" value="Unassembled WGS sequence"/>
</dbReference>
<dbReference type="SUPFAM" id="SSF50677">
    <property type="entry name" value="ValRS/IleRS/LeuRS editing domain"/>
    <property type="match status" value="1"/>
</dbReference>
<evidence type="ECO:0000256" key="5">
    <source>
        <dbReference type="ARBA" id="ARBA00022917"/>
    </source>
</evidence>
<dbReference type="PANTHER" id="PTHR42780">
    <property type="entry name" value="SOLEUCYL-TRNA SYNTHETASE"/>
    <property type="match status" value="1"/>
</dbReference>
<dbReference type="AlphaFoldDB" id="A0A956LXZ9"/>
<feature type="domain" description="Methionyl/Valyl/Leucyl/Isoleucyl-tRNA synthetase anticodon-binding" evidence="10">
    <location>
        <begin position="367"/>
        <end position="518"/>
    </location>
</feature>
<dbReference type="InterPro" id="IPR023586">
    <property type="entry name" value="Ile-tRNA-ligase_type2"/>
</dbReference>
<keyword evidence="2 11" id="KW-0436">Ligase</keyword>
<sequence length="731" mass="83877">TGTGLVHIAPAFGEDDFLLGKSAGIDPLDHLDDEGVVTNAAPLFQGLWFKDSDKEVLRYLKEHHLLFKQETLLHSYPFCYRSDTPLMYRAIPTWFVKVTALKDELIANNQQIRWVPDHLKDGRFGKWLENARDWPISRNRYWGNPIPIWRDDETGEMLCVGSRAELEELAGEKVTDLHKHFIDKLVIPSPKTGRPLRRIPEVLDCWFESGSMPYAQQHYPFSMNDEEFDRIFPADFIAEGLDQTRGWFYTLLVLSTALGKGPAFRNVVVNGIVLAEDGRKMSKRLKNYPSPEEIFESHGADTLRIYLLQSGAVRGEELKFSADGMKEMTRKVLLPFWNAYCFLATYASVDGWDPRLDYAEQRDHVLDRWISIKLDSLKANIHREMEAYELARTVPPLLSFLDDLTNWYIRRSRRRFWKSENDTDKVQAYSTLYAVLAEFTKLAAPFTPFLTEAIYQKLRLGHALADCDSVHLDVYPEPRPQTEAEKTLEMEMDLTRRVVDLGRELRERLKAKNRQPLATLYVGTVHPEDEQRLQHFLDIVRDELNVKAVEFLPFHDMAAWVVKPNFKLLGKTLGARMKEFQQAAADLPEDVVFALIEGKQIEVLGDRYGAEAFQIELKARESFHHACHSAGTLVVALDTELTPELRNEGLSRELINRVQRLRKDSGLEVEDRIELHVDAPTDLTAAFSSWSELIEQETLSKLALQSPPPDLRSSQEEIEGQKLTVALARIG</sequence>
<dbReference type="CDD" id="cd07961">
    <property type="entry name" value="Anticodon_Ia_Ile_ABEc"/>
    <property type="match status" value="1"/>
</dbReference>
<comment type="catalytic activity">
    <reaction evidence="8">
        <text>tRNA(Ile) + L-isoleucine + ATP = L-isoleucyl-tRNA(Ile) + AMP + diphosphate</text>
        <dbReference type="Rhea" id="RHEA:11060"/>
        <dbReference type="Rhea" id="RHEA-COMP:9666"/>
        <dbReference type="Rhea" id="RHEA-COMP:9695"/>
        <dbReference type="ChEBI" id="CHEBI:30616"/>
        <dbReference type="ChEBI" id="CHEBI:33019"/>
        <dbReference type="ChEBI" id="CHEBI:58045"/>
        <dbReference type="ChEBI" id="CHEBI:78442"/>
        <dbReference type="ChEBI" id="CHEBI:78528"/>
        <dbReference type="ChEBI" id="CHEBI:456215"/>
        <dbReference type="EC" id="6.1.1.5"/>
    </reaction>
</comment>
<gene>
    <name evidence="11" type="ORF">KC729_03150</name>
</gene>
<dbReference type="FunFam" id="3.40.50.620:FF:000133">
    <property type="entry name" value="Isoleucyl-tRNA synthetase, cytoplasmic"/>
    <property type="match status" value="1"/>
</dbReference>
<organism evidence="11 12">
    <name type="scientific">Eiseniibacteriota bacterium</name>
    <dbReference type="NCBI Taxonomy" id="2212470"/>
    <lineage>
        <taxon>Bacteria</taxon>
        <taxon>Candidatus Eiseniibacteriota</taxon>
    </lineage>
</organism>
<evidence type="ECO:0000256" key="3">
    <source>
        <dbReference type="ARBA" id="ARBA00022741"/>
    </source>
</evidence>
<dbReference type="Gene3D" id="1.10.730.10">
    <property type="entry name" value="Isoleucyl-tRNA Synthetase, Domain 1"/>
    <property type="match status" value="1"/>
</dbReference>
<dbReference type="PRINTS" id="PR00984">
    <property type="entry name" value="TRNASYNTHILE"/>
</dbReference>
<dbReference type="PANTHER" id="PTHR42780:SF1">
    <property type="entry name" value="ISOLEUCINE--TRNA LIGASE, CYTOPLASMIC"/>
    <property type="match status" value="1"/>
</dbReference>
<feature type="non-terminal residue" evidence="11">
    <location>
        <position position="1"/>
    </location>
</feature>
<dbReference type="InterPro" id="IPR013155">
    <property type="entry name" value="M/V/L/I-tRNA-synth_anticd-bd"/>
</dbReference>
<evidence type="ECO:0000256" key="7">
    <source>
        <dbReference type="ARBA" id="ARBA00025217"/>
    </source>
</evidence>
<evidence type="ECO:0000259" key="10">
    <source>
        <dbReference type="Pfam" id="PF08264"/>
    </source>
</evidence>
<proteinExistence type="predicted"/>
<dbReference type="GO" id="GO:0000049">
    <property type="term" value="F:tRNA binding"/>
    <property type="evidence" value="ECO:0007669"/>
    <property type="project" value="InterPro"/>
</dbReference>
<evidence type="ECO:0000256" key="6">
    <source>
        <dbReference type="ARBA" id="ARBA00023146"/>
    </source>
</evidence>
<dbReference type="InterPro" id="IPR009080">
    <property type="entry name" value="tRNAsynth_Ia_anticodon-bd"/>
</dbReference>
<dbReference type="Pfam" id="PF08264">
    <property type="entry name" value="Anticodon_1"/>
    <property type="match status" value="1"/>
</dbReference>
<comment type="caution">
    <text evidence="11">The sequence shown here is derived from an EMBL/GenBank/DDBJ whole genome shotgun (WGS) entry which is preliminary data.</text>
</comment>
<dbReference type="InterPro" id="IPR033709">
    <property type="entry name" value="Anticodon_Ile_ABEc"/>
</dbReference>
<protein>
    <recommendedName>
        <fullName evidence="1">isoleucine--tRNA ligase</fullName>
        <ecNumber evidence="1">6.1.1.5</ecNumber>
    </recommendedName>
</protein>